<feature type="transmembrane region" description="Helical" evidence="4">
    <location>
        <begin position="105"/>
        <end position="125"/>
    </location>
</feature>
<feature type="transmembrane region" description="Helical" evidence="4">
    <location>
        <begin position="76"/>
        <end position="98"/>
    </location>
</feature>
<protein>
    <recommendedName>
        <fullName evidence="5">Thioredoxin domain-containing protein</fullName>
    </recommendedName>
</protein>
<dbReference type="Proteomes" id="UP000033411">
    <property type="component" value="Unassembled WGS sequence"/>
</dbReference>
<dbReference type="GO" id="GO:0030313">
    <property type="term" value="C:cell envelope"/>
    <property type="evidence" value="ECO:0007669"/>
    <property type="project" value="UniProtKB-SubCell"/>
</dbReference>
<dbReference type="InterPro" id="IPR050553">
    <property type="entry name" value="Thioredoxin_ResA/DsbE_sf"/>
</dbReference>
<dbReference type="PANTHER" id="PTHR42852:SF18">
    <property type="entry name" value="CHROMOSOME UNDETERMINED SCAFFOLD_47, WHOLE GENOME SHOTGUN SEQUENCE"/>
    <property type="match status" value="1"/>
</dbReference>
<dbReference type="Pfam" id="PF01790">
    <property type="entry name" value="LGT"/>
    <property type="match status" value="1"/>
</dbReference>
<dbReference type="PROSITE" id="PS51352">
    <property type="entry name" value="THIOREDOXIN_2"/>
    <property type="match status" value="1"/>
</dbReference>
<dbReference type="GO" id="GO:0005886">
    <property type="term" value="C:plasma membrane"/>
    <property type="evidence" value="ECO:0007669"/>
    <property type="project" value="InterPro"/>
</dbReference>
<dbReference type="Gene3D" id="3.40.30.10">
    <property type="entry name" value="Glutaredoxin"/>
    <property type="match status" value="1"/>
</dbReference>
<dbReference type="OrthoDB" id="9799347at2"/>
<comment type="subcellular location">
    <subcellularLocation>
        <location evidence="1">Cell envelope</location>
    </subcellularLocation>
</comment>
<name>A0A0F5QJT4_9HYPH</name>
<accession>A0A0F5QJT4</accession>
<evidence type="ECO:0000256" key="4">
    <source>
        <dbReference type="SAM" id="Phobius"/>
    </source>
</evidence>
<feature type="domain" description="Thioredoxin" evidence="5">
    <location>
        <begin position="128"/>
        <end position="265"/>
    </location>
</feature>
<evidence type="ECO:0000313" key="7">
    <source>
        <dbReference type="Proteomes" id="UP000033411"/>
    </source>
</evidence>
<comment type="caution">
    <text evidence="6">The sequence shown here is derived from an EMBL/GenBank/DDBJ whole genome shotgun (WGS) entry which is preliminary data.</text>
</comment>
<evidence type="ECO:0000259" key="5">
    <source>
        <dbReference type="PROSITE" id="PS51352"/>
    </source>
</evidence>
<dbReference type="InterPro" id="IPR001640">
    <property type="entry name" value="Lgt"/>
</dbReference>
<dbReference type="InterPro" id="IPR013766">
    <property type="entry name" value="Thioredoxin_domain"/>
</dbReference>
<dbReference type="SUPFAM" id="SSF52833">
    <property type="entry name" value="Thioredoxin-like"/>
    <property type="match status" value="1"/>
</dbReference>
<dbReference type="EMBL" id="LANJ01000004">
    <property type="protein sequence ID" value="KKC41001.1"/>
    <property type="molecule type" value="Genomic_DNA"/>
</dbReference>
<keyword evidence="7" id="KW-1185">Reference proteome</keyword>
<reference evidence="6 7" key="1">
    <citation type="submission" date="2015-03" db="EMBL/GenBank/DDBJ databases">
        <authorList>
            <person name="Lepp D."/>
            <person name="Hassan Y.I."/>
            <person name="Li X.-Z."/>
            <person name="Zhou T."/>
        </authorList>
    </citation>
    <scope>NUCLEOTIDE SEQUENCE [LARGE SCALE GENOMIC DNA]</scope>
    <source>
        <strain evidence="6 7">E84</strain>
    </source>
</reference>
<feature type="transmembrane region" description="Helical" evidence="4">
    <location>
        <begin position="43"/>
        <end position="64"/>
    </location>
</feature>
<evidence type="ECO:0000256" key="2">
    <source>
        <dbReference type="ARBA" id="ARBA00022748"/>
    </source>
</evidence>
<dbReference type="RefSeq" id="WP_046139999.1">
    <property type="nucleotide sequence ID" value="NZ_LANJ01000004.1"/>
</dbReference>
<gene>
    <name evidence="6" type="ORF">WH87_02310</name>
</gene>
<dbReference type="STRING" id="1293439.WH87_02310"/>
<dbReference type="PROSITE" id="PS00194">
    <property type="entry name" value="THIOREDOXIN_1"/>
    <property type="match status" value="1"/>
</dbReference>
<organism evidence="6 7">
    <name type="scientific">Devosia epidermidihirudinis</name>
    <dbReference type="NCBI Taxonomy" id="1293439"/>
    <lineage>
        <taxon>Bacteria</taxon>
        <taxon>Pseudomonadati</taxon>
        <taxon>Pseudomonadota</taxon>
        <taxon>Alphaproteobacteria</taxon>
        <taxon>Hyphomicrobiales</taxon>
        <taxon>Devosiaceae</taxon>
        <taxon>Devosia</taxon>
    </lineage>
</organism>
<dbReference type="AlphaFoldDB" id="A0A0F5QJT4"/>
<dbReference type="GO" id="GO:0008961">
    <property type="term" value="F:phosphatidylglycerol-prolipoprotein diacylglyceryl transferase activity"/>
    <property type="evidence" value="ECO:0007669"/>
    <property type="project" value="InterPro"/>
</dbReference>
<keyword evidence="4" id="KW-1133">Transmembrane helix</keyword>
<dbReference type="CDD" id="cd02966">
    <property type="entry name" value="TlpA_like_family"/>
    <property type="match status" value="1"/>
</dbReference>
<feature type="transmembrane region" description="Helical" evidence="4">
    <location>
        <begin position="16"/>
        <end position="36"/>
    </location>
</feature>
<dbReference type="InterPro" id="IPR036249">
    <property type="entry name" value="Thioredoxin-like_sf"/>
</dbReference>
<dbReference type="InterPro" id="IPR013740">
    <property type="entry name" value="Redoxin"/>
</dbReference>
<evidence type="ECO:0000256" key="1">
    <source>
        <dbReference type="ARBA" id="ARBA00004196"/>
    </source>
</evidence>
<keyword evidence="4" id="KW-0472">Membrane</keyword>
<dbReference type="GO" id="GO:0017004">
    <property type="term" value="P:cytochrome complex assembly"/>
    <property type="evidence" value="ECO:0007669"/>
    <property type="project" value="UniProtKB-KW"/>
</dbReference>
<keyword evidence="4" id="KW-0812">Transmembrane</keyword>
<dbReference type="InterPro" id="IPR017937">
    <property type="entry name" value="Thioredoxin_CS"/>
</dbReference>
<keyword evidence="3" id="KW-0676">Redox-active center</keyword>
<feature type="transmembrane region" description="Helical" evidence="4">
    <location>
        <begin position="145"/>
        <end position="166"/>
    </location>
</feature>
<proteinExistence type="predicted"/>
<dbReference type="Pfam" id="PF08534">
    <property type="entry name" value="Redoxin"/>
    <property type="match status" value="1"/>
</dbReference>
<dbReference type="GO" id="GO:0015036">
    <property type="term" value="F:disulfide oxidoreductase activity"/>
    <property type="evidence" value="ECO:0007669"/>
    <property type="project" value="UniProtKB-ARBA"/>
</dbReference>
<dbReference type="PATRIC" id="fig|1293439.3.peg.2829"/>
<evidence type="ECO:0000256" key="3">
    <source>
        <dbReference type="ARBA" id="ARBA00023284"/>
    </source>
</evidence>
<keyword evidence="2" id="KW-0201">Cytochrome c-type biogenesis</keyword>
<sequence>MNAVSIGPMLFSSERFAAIIGIALFWLAMMIAGRFTKRPLSDLAFAMIAVGVIAARLAHIALHFESFAADPLRVFAVWQGGFNIWGGLFGAALVMALRVRDRRKLMGIAAACMVGLAGWGAAIASTQPASTPPLPGENLMRLEGGVTSLATLGGGPMVINLWATWCPPCVREMPMMSEAAAANPDITFAFVNQGDDPTHIRAFLDEQSLSLPNILLDPSWQTLHHYGAMGLPTTLFVAADGAVSYSFSGEVSPELLETQMRALRAQ</sequence>
<evidence type="ECO:0000313" key="6">
    <source>
        <dbReference type="EMBL" id="KKC41001.1"/>
    </source>
</evidence>
<dbReference type="GO" id="GO:0042158">
    <property type="term" value="P:lipoprotein biosynthetic process"/>
    <property type="evidence" value="ECO:0007669"/>
    <property type="project" value="InterPro"/>
</dbReference>
<dbReference type="PANTHER" id="PTHR42852">
    <property type="entry name" value="THIOL:DISULFIDE INTERCHANGE PROTEIN DSBE"/>
    <property type="match status" value="1"/>
</dbReference>